<dbReference type="OrthoDB" id="6789469at2759"/>
<proteinExistence type="predicted"/>
<gene>
    <name evidence="1" type="ORF">CALMAC_LOCUS9364</name>
</gene>
<dbReference type="AlphaFoldDB" id="A0A653CIE1"/>
<accession>A0A653CIE1</accession>
<dbReference type="EMBL" id="CAACVG010007929">
    <property type="protein sequence ID" value="VEN47678.1"/>
    <property type="molecule type" value="Genomic_DNA"/>
</dbReference>
<sequence length="75" mass="8920">SFSSGLHDVPTDHTHFGPCVPKNRRVDRRSKIYNLCELDFIRRFRTPSCNSVHVWPFIVQSRRDFAVSFWLSKRI</sequence>
<evidence type="ECO:0000313" key="2">
    <source>
        <dbReference type="Proteomes" id="UP000410492"/>
    </source>
</evidence>
<reference evidence="1 2" key="1">
    <citation type="submission" date="2019-01" db="EMBL/GenBank/DDBJ databases">
        <authorList>
            <person name="Sayadi A."/>
        </authorList>
    </citation>
    <scope>NUCLEOTIDE SEQUENCE [LARGE SCALE GENOMIC DNA]</scope>
</reference>
<feature type="non-terminal residue" evidence="1">
    <location>
        <position position="1"/>
    </location>
</feature>
<name>A0A653CIE1_CALMS</name>
<dbReference type="Proteomes" id="UP000410492">
    <property type="component" value="Unassembled WGS sequence"/>
</dbReference>
<organism evidence="1 2">
    <name type="scientific">Callosobruchus maculatus</name>
    <name type="common">Southern cowpea weevil</name>
    <name type="synonym">Pulse bruchid</name>
    <dbReference type="NCBI Taxonomy" id="64391"/>
    <lineage>
        <taxon>Eukaryota</taxon>
        <taxon>Metazoa</taxon>
        <taxon>Ecdysozoa</taxon>
        <taxon>Arthropoda</taxon>
        <taxon>Hexapoda</taxon>
        <taxon>Insecta</taxon>
        <taxon>Pterygota</taxon>
        <taxon>Neoptera</taxon>
        <taxon>Endopterygota</taxon>
        <taxon>Coleoptera</taxon>
        <taxon>Polyphaga</taxon>
        <taxon>Cucujiformia</taxon>
        <taxon>Chrysomeloidea</taxon>
        <taxon>Chrysomelidae</taxon>
        <taxon>Bruchinae</taxon>
        <taxon>Bruchini</taxon>
        <taxon>Callosobruchus</taxon>
    </lineage>
</organism>
<keyword evidence="2" id="KW-1185">Reference proteome</keyword>
<protein>
    <submittedName>
        <fullName evidence="1">Uncharacterized protein</fullName>
    </submittedName>
</protein>
<evidence type="ECO:0000313" key="1">
    <source>
        <dbReference type="EMBL" id="VEN47678.1"/>
    </source>
</evidence>